<reference evidence="9" key="1">
    <citation type="submission" date="2012-12" db="EMBL/GenBank/DDBJ databases">
        <authorList>
            <person name="Hellsten U."/>
            <person name="Grimwood J."/>
            <person name="Chapman J.A."/>
            <person name="Shapiro H."/>
            <person name="Aerts A."/>
            <person name="Otillar R.P."/>
            <person name="Terry A.Y."/>
            <person name="Boore J.L."/>
            <person name="Simakov O."/>
            <person name="Marletaz F."/>
            <person name="Cho S.-J."/>
            <person name="Edsinger-Gonzales E."/>
            <person name="Havlak P."/>
            <person name="Kuo D.-H."/>
            <person name="Larsson T."/>
            <person name="Lv J."/>
            <person name="Arendt D."/>
            <person name="Savage R."/>
            <person name="Osoegawa K."/>
            <person name="de Jong P."/>
            <person name="Lindberg D.R."/>
            <person name="Seaver E.C."/>
            <person name="Weisblat D.A."/>
            <person name="Putnam N.H."/>
            <person name="Grigoriev I.V."/>
            <person name="Rokhsar D.S."/>
        </authorList>
    </citation>
    <scope>NUCLEOTIDE SEQUENCE</scope>
</reference>
<dbReference type="EMBL" id="AMQM01007343">
    <property type="status" value="NOT_ANNOTATED_CDS"/>
    <property type="molecule type" value="Genomic_DNA"/>
</dbReference>
<evidence type="ECO:0000256" key="1">
    <source>
        <dbReference type="ARBA" id="ARBA00000971"/>
    </source>
</evidence>
<dbReference type="STRING" id="6412.T1FG73"/>
<dbReference type="eggNOG" id="KOG0884">
    <property type="taxonomic scope" value="Eukaryota"/>
</dbReference>
<evidence type="ECO:0000259" key="6">
    <source>
        <dbReference type="PROSITE" id="PS50072"/>
    </source>
</evidence>
<dbReference type="EMBL" id="KB097599">
    <property type="protein sequence ID" value="ESN93630.1"/>
    <property type="molecule type" value="Genomic_DNA"/>
</dbReference>
<dbReference type="InterPro" id="IPR029000">
    <property type="entry name" value="Cyclophilin-like_dom_sf"/>
</dbReference>
<reference evidence="7 9" key="2">
    <citation type="journal article" date="2013" name="Nature">
        <title>Insights into bilaterian evolution from three spiralian genomes.</title>
        <authorList>
            <person name="Simakov O."/>
            <person name="Marletaz F."/>
            <person name="Cho S.J."/>
            <person name="Edsinger-Gonzales E."/>
            <person name="Havlak P."/>
            <person name="Hellsten U."/>
            <person name="Kuo D.H."/>
            <person name="Larsson T."/>
            <person name="Lv J."/>
            <person name="Arendt D."/>
            <person name="Savage R."/>
            <person name="Osoegawa K."/>
            <person name="de Jong P."/>
            <person name="Grimwood J."/>
            <person name="Chapman J.A."/>
            <person name="Shapiro H."/>
            <person name="Aerts A."/>
            <person name="Otillar R.P."/>
            <person name="Terry A.Y."/>
            <person name="Boore J.L."/>
            <person name="Grigoriev I.V."/>
            <person name="Lindberg D.R."/>
            <person name="Seaver E.C."/>
            <person name="Weisblat D.A."/>
            <person name="Putnam N.H."/>
            <person name="Rokhsar D.S."/>
        </authorList>
    </citation>
    <scope>NUCLEOTIDE SEQUENCE</scope>
</reference>
<dbReference type="RefSeq" id="XP_009028268.1">
    <property type="nucleotide sequence ID" value="XM_009030020.1"/>
</dbReference>
<dbReference type="Gene3D" id="2.40.100.10">
    <property type="entry name" value="Cyclophilin-like"/>
    <property type="match status" value="1"/>
</dbReference>
<evidence type="ECO:0000313" key="7">
    <source>
        <dbReference type="EMBL" id="ESN93630.1"/>
    </source>
</evidence>
<dbReference type="AlphaFoldDB" id="T1FG73"/>
<dbReference type="FunCoup" id="T1FG73">
    <property type="interactions" value="1629"/>
</dbReference>
<sequence>MAVTLHTDLGDMKLELFCDHCPKTCENFLALCASGYYDGNVFHRNIKDFIVQTGDPTGTGKGGASIWKKKFEDEFNDTLKHSTRGIVSMANNGPDTNGSQFFITYNKNPQLDMKYTVFAKVIDGIEVLDTLENVPVKENSYRPITDVKIRSVSIHANPFANVNLKNSE</sequence>
<dbReference type="EC" id="5.2.1.8" evidence="5"/>
<dbReference type="OrthoDB" id="271386at2759"/>
<dbReference type="CTD" id="20207822"/>
<dbReference type="PANTHER" id="PTHR45625:SF2">
    <property type="entry name" value="PEPTIDYL-PROLYL CIS-TRANS ISOMERASE-LIKE 3"/>
    <property type="match status" value="1"/>
</dbReference>
<evidence type="ECO:0000313" key="9">
    <source>
        <dbReference type="Proteomes" id="UP000015101"/>
    </source>
</evidence>
<dbReference type="FunFam" id="2.40.100.10:FF:000012">
    <property type="entry name" value="Peptidyl-prolyl cis-trans isomerase"/>
    <property type="match status" value="1"/>
</dbReference>
<organism evidence="8 9">
    <name type="scientific">Helobdella robusta</name>
    <name type="common">Californian leech</name>
    <dbReference type="NCBI Taxonomy" id="6412"/>
    <lineage>
        <taxon>Eukaryota</taxon>
        <taxon>Metazoa</taxon>
        <taxon>Spiralia</taxon>
        <taxon>Lophotrochozoa</taxon>
        <taxon>Annelida</taxon>
        <taxon>Clitellata</taxon>
        <taxon>Hirudinea</taxon>
        <taxon>Rhynchobdellida</taxon>
        <taxon>Glossiphoniidae</taxon>
        <taxon>Helobdella</taxon>
    </lineage>
</organism>
<dbReference type="GO" id="GO:0006457">
    <property type="term" value="P:protein folding"/>
    <property type="evidence" value="ECO:0000318"/>
    <property type="project" value="GO_Central"/>
</dbReference>
<dbReference type="InterPro" id="IPR020892">
    <property type="entry name" value="Cyclophilin-type_PPIase_CS"/>
</dbReference>
<dbReference type="PANTHER" id="PTHR45625">
    <property type="entry name" value="PEPTIDYL-PROLYL CIS-TRANS ISOMERASE-RELATED"/>
    <property type="match status" value="1"/>
</dbReference>
<dbReference type="InParanoid" id="T1FG73"/>
<dbReference type="GeneID" id="20207822"/>
<dbReference type="InterPro" id="IPR002130">
    <property type="entry name" value="Cyclophilin-type_PPIase_dom"/>
</dbReference>
<evidence type="ECO:0000256" key="3">
    <source>
        <dbReference type="ARBA" id="ARBA00023235"/>
    </source>
</evidence>
<name>T1FG73_HELRO</name>
<evidence type="ECO:0000256" key="4">
    <source>
        <dbReference type="ARBA" id="ARBA00038286"/>
    </source>
</evidence>
<dbReference type="Pfam" id="PF00160">
    <property type="entry name" value="Pro_isomerase"/>
    <property type="match status" value="1"/>
</dbReference>
<dbReference type="InterPro" id="IPR024936">
    <property type="entry name" value="Cyclophilin-type_PPIase"/>
</dbReference>
<comment type="catalytic activity">
    <reaction evidence="1 5">
        <text>[protein]-peptidylproline (omega=180) = [protein]-peptidylproline (omega=0)</text>
        <dbReference type="Rhea" id="RHEA:16237"/>
        <dbReference type="Rhea" id="RHEA-COMP:10747"/>
        <dbReference type="Rhea" id="RHEA-COMP:10748"/>
        <dbReference type="ChEBI" id="CHEBI:83833"/>
        <dbReference type="ChEBI" id="CHEBI:83834"/>
        <dbReference type="EC" id="5.2.1.8"/>
    </reaction>
</comment>
<dbReference type="EnsemblMetazoa" id="HelroT180721">
    <property type="protein sequence ID" value="HelroP180721"/>
    <property type="gene ID" value="HelroG180721"/>
</dbReference>
<dbReference type="GO" id="GO:0003755">
    <property type="term" value="F:peptidyl-prolyl cis-trans isomerase activity"/>
    <property type="evidence" value="ECO:0000318"/>
    <property type="project" value="GO_Central"/>
</dbReference>
<gene>
    <name evidence="8" type="primary">20207822</name>
    <name evidence="7" type="ORF">HELRODRAFT_180721</name>
</gene>
<dbReference type="SUPFAM" id="SSF50891">
    <property type="entry name" value="Cyclophilin-like"/>
    <property type="match status" value="1"/>
</dbReference>
<dbReference type="InterPro" id="IPR044666">
    <property type="entry name" value="Cyclophilin_A-like"/>
</dbReference>
<comment type="similarity">
    <text evidence="4">Belongs to the cyclophilin-type PPIase family. PPIL3 subfamily.</text>
</comment>
<evidence type="ECO:0000313" key="8">
    <source>
        <dbReference type="EnsemblMetazoa" id="HelroP180721"/>
    </source>
</evidence>
<dbReference type="CDD" id="cd01928">
    <property type="entry name" value="Cyclophilin_PPIL3_like"/>
    <property type="match status" value="1"/>
</dbReference>
<feature type="domain" description="PPIase cyclophilin-type" evidence="6">
    <location>
        <begin position="1"/>
        <end position="154"/>
    </location>
</feature>
<dbReference type="PROSITE" id="PS00170">
    <property type="entry name" value="CSA_PPIASE_1"/>
    <property type="match status" value="1"/>
</dbReference>
<dbReference type="GO" id="GO:0071013">
    <property type="term" value="C:catalytic step 2 spliceosome"/>
    <property type="evidence" value="ECO:0000318"/>
    <property type="project" value="GO_Central"/>
</dbReference>
<dbReference type="PROSITE" id="PS50072">
    <property type="entry name" value="CSA_PPIASE_2"/>
    <property type="match status" value="1"/>
</dbReference>
<evidence type="ECO:0000256" key="2">
    <source>
        <dbReference type="ARBA" id="ARBA00023110"/>
    </source>
</evidence>
<evidence type="ECO:0000256" key="5">
    <source>
        <dbReference type="RuleBase" id="RU363019"/>
    </source>
</evidence>
<protein>
    <recommendedName>
        <fullName evidence="5">Peptidyl-prolyl cis-trans isomerase</fullName>
        <shortName evidence="5">PPIase</shortName>
        <ecNumber evidence="5">5.2.1.8</ecNumber>
    </recommendedName>
</protein>
<dbReference type="Proteomes" id="UP000015101">
    <property type="component" value="Unassembled WGS sequence"/>
</dbReference>
<accession>T1FG73</accession>
<dbReference type="OMA" id="VPFHRVM"/>
<comment type="function">
    <text evidence="5">PPIases accelerate the folding of proteins. It catalyzes the cis-trans isomerization of proline imidic peptide bonds in oligopeptides.</text>
</comment>
<proteinExistence type="inferred from homology"/>
<dbReference type="PIRSF" id="PIRSF001467">
    <property type="entry name" value="Peptidylpro_ismrse"/>
    <property type="match status" value="1"/>
</dbReference>
<keyword evidence="2 5" id="KW-0697">Rotamase</keyword>
<dbReference type="HOGENOM" id="CLU_012062_16_3_1"/>
<reference evidence="8" key="3">
    <citation type="submission" date="2015-06" db="UniProtKB">
        <authorList>
            <consortium name="EnsemblMetazoa"/>
        </authorList>
    </citation>
    <scope>IDENTIFICATION</scope>
</reference>
<dbReference type="PRINTS" id="PR00153">
    <property type="entry name" value="CSAPPISMRASE"/>
</dbReference>
<dbReference type="KEGG" id="hro:HELRODRAFT_180721"/>
<keyword evidence="9" id="KW-1185">Reference proteome</keyword>
<keyword evidence="3 5" id="KW-0413">Isomerase</keyword>